<accession>A0A975IEQ1</accession>
<keyword evidence="1" id="KW-0520">NAD</keyword>
<dbReference type="Gene3D" id="3.40.50.1220">
    <property type="entry name" value="TPP-binding domain"/>
    <property type="match status" value="1"/>
</dbReference>
<organism evidence="4 5">
    <name type="scientific">Treponema parvum</name>
    <dbReference type="NCBI Taxonomy" id="138851"/>
    <lineage>
        <taxon>Bacteria</taxon>
        <taxon>Pseudomonadati</taxon>
        <taxon>Spirochaetota</taxon>
        <taxon>Spirochaetia</taxon>
        <taxon>Spirochaetales</taxon>
        <taxon>Treponemataceae</taxon>
        <taxon>Treponema</taxon>
    </lineage>
</organism>
<dbReference type="PANTHER" id="PTHR11085:SF10">
    <property type="entry name" value="NAD-DEPENDENT PROTEIN DEACYLASE SIRTUIN-5, MITOCHONDRIAL-RELATED"/>
    <property type="match status" value="1"/>
</dbReference>
<keyword evidence="5" id="KW-1185">Reference proteome</keyword>
<dbReference type="KEGG" id="tpav:HRQ91_07440"/>
<dbReference type="AlphaFoldDB" id="A0A975IEQ1"/>
<keyword evidence="2" id="KW-0479">Metal-binding</keyword>
<proteinExistence type="predicted"/>
<dbReference type="InterPro" id="IPR026590">
    <property type="entry name" value="Ssirtuin_cat_dom"/>
</dbReference>
<dbReference type="EMBL" id="CP054142">
    <property type="protein sequence ID" value="QTQ14295.1"/>
    <property type="molecule type" value="Genomic_DNA"/>
</dbReference>
<evidence type="ECO:0000313" key="5">
    <source>
        <dbReference type="Proteomes" id="UP000671908"/>
    </source>
</evidence>
<evidence type="ECO:0000256" key="1">
    <source>
        <dbReference type="ARBA" id="ARBA00023027"/>
    </source>
</evidence>
<dbReference type="InterPro" id="IPR029035">
    <property type="entry name" value="DHS-like_NAD/FAD-binding_dom"/>
</dbReference>
<keyword evidence="2" id="KW-0862">Zinc</keyword>
<evidence type="ECO:0000313" key="4">
    <source>
        <dbReference type="EMBL" id="QTQ14295.1"/>
    </source>
</evidence>
<dbReference type="Proteomes" id="UP000671908">
    <property type="component" value="Chromosome"/>
</dbReference>
<feature type="binding site" evidence="2">
    <location>
        <position position="144"/>
    </location>
    <ligand>
        <name>Zn(2+)</name>
        <dbReference type="ChEBI" id="CHEBI:29105"/>
    </ligand>
</feature>
<dbReference type="GO" id="GO:0046872">
    <property type="term" value="F:metal ion binding"/>
    <property type="evidence" value="ECO:0007669"/>
    <property type="project" value="UniProtKB-KW"/>
</dbReference>
<dbReference type="RefSeq" id="WP_210118965.1">
    <property type="nucleotide sequence ID" value="NZ_CP054142.1"/>
</dbReference>
<feature type="binding site" evidence="2">
    <location>
        <position position="182"/>
    </location>
    <ligand>
        <name>Zn(2+)</name>
        <dbReference type="ChEBI" id="CHEBI:29105"/>
    </ligand>
</feature>
<feature type="domain" description="Deacetylase sirtuin-type" evidence="3">
    <location>
        <begin position="7"/>
        <end position="288"/>
    </location>
</feature>
<dbReference type="SUPFAM" id="SSF52467">
    <property type="entry name" value="DHS-like NAD/FAD-binding domain"/>
    <property type="match status" value="1"/>
</dbReference>
<dbReference type="InterPro" id="IPR050134">
    <property type="entry name" value="NAD-dep_sirtuin_deacylases"/>
</dbReference>
<dbReference type="GO" id="GO:0070403">
    <property type="term" value="F:NAD+ binding"/>
    <property type="evidence" value="ECO:0007669"/>
    <property type="project" value="TreeGrafter"/>
</dbReference>
<comment type="caution">
    <text evidence="2">Lacks conserved residue(s) required for the propagation of feature annotation.</text>
</comment>
<protein>
    <submittedName>
        <fullName evidence="4">Sir2 silent information regulator family NAD-dependent deacetylase</fullName>
    </submittedName>
</protein>
<feature type="binding site" evidence="2">
    <location>
        <position position="179"/>
    </location>
    <ligand>
        <name>Zn(2+)</name>
        <dbReference type="ChEBI" id="CHEBI:29105"/>
    </ligand>
</feature>
<dbReference type="GO" id="GO:0017136">
    <property type="term" value="F:histone deacetylase activity, NAD-dependent"/>
    <property type="evidence" value="ECO:0007669"/>
    <property type="project" value="TreeGrafter"/>
</dbReference>
<sequence length="288" mass="32861">MKSDFDAAAYRKKIERFKDALKNAEAVLVGAGAGLSAAAGFTYSGKRFLRYFSDFYERYGFTDMYSGGFYPYKTLEEFWAYWSRYVHCNRYSDPPKPLYDELFSLVKEKNYFVLTTNVDHCFQRAGFSKERLLYTQGDFGLFQCSKPCHSKTYDNENAVKSMLAAQKDMKIPSELIPLCPVCGSPMSMNLRADETFVEDEGWHAASSRYEAFVEKFKDSRLLLMELGVGYNTPGIIKYPFWQMTAANPKSVLISVNSEEDYIPEEISDRAVSFKGDLASVIGDMTAER</sequence>
<evidence type="ECO:0000259" key="3">
    <source>
        <dbReference type="PROSITE" id="PS50305"/>
    </source>
</evidence>
<feature type="binding site" evidence="2">
    <location>
        <position position="148"/>
    </location>
    <ligand>
        <name>Zn(2+)</name>
        <dbReference type="ChEBI" id="CHEBI:29105"/>
    </ligand>
</feature>
<dbReference type="PANTHER" id="PTHR11085">
    <property type="entry name" value="NAD-DEPENDENT PROTEIN DEACYLASE SIRTUIN-5, MITOCHONDRIAL-RELATED"/>
    <property type="match status" value="1"/>
</dbReference>
<reference evidence="4 5" key="1">
    <citation type="journal article" date="2021" name="Microbiol. Resour. Announc.">
        <title>Complete Genome Sequences of Three Human Oral Treponema parvum Isolates.</title>
        <authorList>
            <person name="Zeng H."/>
            <person name="Watt R.M."/>
        </authorList>
    </citation>
    <scope>NUCLEOTIDE SEQUENCE [LARGE SCALE GENOMIC DNA]</scope>
    <source>
        <strain evidence="4 5">ATCC 700770</strain>
    </source>
</reference>
<evidence type="ECO:0000256" key="2">
    <source>
        <dbReference type="PROSITE-ProRule" id="PRU00236"/>
    </source>
</evidence>
<gene>
    <name evidence="4" type="ORF">HRQ91_07440</name>
</gene>
<name>A0A975IEQ1_9SPIR</name>
<dbReference type="PROSITE" id="PS50305">
    <property type="entry name" value="SIRTUIN"/>
    <property type="match status" value="1"/>
</dbReference>